<accession>A0A1G7UM21</accession>
<dbReference type="Pfam" id="PF01935">
    <property type="entry name" value="DUF87"/>
    <property type="match status" value="1"/>
</dbReference>
<gene>
    <name evidence="2" type="ORF">SAMN05421742_101351</name>
</gene>
<proteinExistence type="predicted"/>
<dbReference type="EMBL" id="FNCV01000001">
    <property type="protein sequence ID" value="SDG47760.1"/>
    <property type="molecule type" value="Genomic_DNA"/>
</dbReference>
<dbReference type="RefSeq" id="WP_092614395.1">
    <property type="nucleotide sequence ID" value="NZ_FNCV01000001.1"/>
</dbReference>
<dbReference type="InterPro" id="IPR027417">
    <property type="entry name" value="P-loop_NTPase"/>
</dbReference>
<evidence type="ECO:0000259" key="1">
    <source>
        <dbReference type="Pfam" id="PF01935"/>
    </source>
</evidence>
<name>A0A1G7UM21_9PROT</name>
<dbReference type="STRING" id="83401.SAMN05421742_101351"/>
<dbReference type="InterPro" id="IPR002789">
    <property type="entry name" value="HerA_central"/>
</dbReference>
<dbReference type="Proteomes" id="UP000217076">
    <property type="component" value="Unassembled WGS sequence"/>
</dbReference>
<dbReference type="OrthoDB" id="9806951at2"/>
<feature type="domain" description="Helicase HerA central" evidence="1">
    <location>
        <begin position="120"/>
        <end position="354"/>
    </location>
</feature>
<sequence>MTDANPQSEAIARIDEITAAHVMAALLPDRDGRAPEIRIGTLLVMPTGQARIFGVVESLAAAGGKPLARIALMGQIPLKEGQEGRFQRGVSWYPLLGGPVHYTTRADSAKVYARPGGASIEIGRTHHDPDLPAYLMVDETLGKHFAILGTTGSGKSCAVTLILRRMLDQMPAAHMILLDPHDEYETAFADVAQVIDPANLQLPYWLLDLEEISEVLIAKDSPHRHAERQILKEAVTQARRAYYQDADGLEFMTVDTPTPYRLHDLLRLLKNAMGKLDKPDSSAPYLRLITRLESLNNDRRFAFMFSGLVVRDNLAELIARLLRRPTEGRPMTIVNLSAVPGEVVDVVVSVLCRVIFDVGLWSQAARAVPVLLICEEAHRYMPERDDLGFGPTKRALSRIAKEGRKYGVSVGLVSQRPSELSTGILSQCGTILALRMNNERDQEFVRRALPEGAQGLLSALPAMRPQEAVAVGEGVAVPLRLSFSELEQVHQPRSATARFSEAWLRDVDDPEHLAETVARWRYQVR</sequence>
<dbReference type="PANTHER" id="PTHR42957">
    <property type="entry name" value="HELICASE MJ1565-RELATED"/>
    <property type="match status" value="1"/>
</dbReference>
<keyword evidence="3" id="KW-1185">Reference proteome</keyword>
<protein>
    <recommendedName>
        <fullName evidence="1">Helicase HerA central domain-containing protein</fullName>
    </recommendedName>
</protein>
<dbReference type="InterPro" id="IPR008571">
    <property type="entry name" value="HerA-like"/>
</dbReference>
<evidence type="ECO:0000313" key="2">
    <source>
        <dbReference type="EMBL" id="SDG47760.1"/>
    </source>
</evidence>
<dbReference type="AlphaFoldDB" id="A0A1G7UM21"/>
<dbReference type="PANTHER" id="PTHR42957:SF1">
    <property type="entry name" value="HELICASE MJ1565-RELATED"/>
    <property type="match status" value="1"/>
</dbReference>
<dbReference type="SUPFAM" id="SSF52540">
    <property type="entry name" value="P-loop containing nucleoside triphosphate hydrolases"/>
    <property type="match status" value="1"/>
</dbReference>
<evidence type="ECO:0000313" key="3">
    <source>
        <dbReference type="Proteomes" id="UP000217076"/>
    </source>
</evidence>
<organism evidence="2 3">
    <name type="scientific">Roseospirillum parvum</name>
    <dbReference type="NCBI Taxonomy" id="83401"/>
    <lineage>
        <taxon>Bacteria</taxon>
        <taxon>Pseudomonadati</taxon>
        <taxon>Pseudomonadota</taxon>
        <taxon>Alphaproteobacteria</taxon>
        <taxon>Rhodospirillales</taxon>
        <taxon>Rhodospirillaceae</taxon>
        <taxon>Roseospirillum</taxon>
    </lineage>
</organism>
<dbReference type="Gene3D" id="3.40.50.300">
    <property type="entry name" value="P-loop containing nucleotide triphosphate hydrolases"/>
    <property type="match status" value="2"/>
</dbReference>
<reference evidence="3" key="1">
    <citation type="submission" date="2016-10" db="EMBL/GenBank/DDBJ databases">
        <authorList>
            <person name="Varghese N."/>
            <person name="Submissions S."/>
        </authorList>
    </citation>
    <scope>NUCLEOTIDE SEQUENCE [LARGE SCALE GENOMIC DNA]</scope>
    <source>
        <strain evidence="3">930I</strain>
    </source>
</reference>